<protein>
    <recommendedName>
        <fullName evidence="1">U1-type domain-containing protein</fullName>
    </recommendedName>
</protein>
<reference evidence="2 3" key="1">
    <citation type="submission" date="2024-06" db="EMBL/GenBank/DDBJ databases">
        <title>A chromosome-level genome assembly of beet webworm, Loxostege sticticalis.</title>
        <authorList>
            <person name="Zhang Y."/>
        </authorList>
    </citation>
    <scope>NUCLEOTIDE SEQUENCE [LARGE SCALE GENOMIC DNA]</scope>
    <source>
        <strain evidence="2">AQ028</strain>
        <tissue evidence="2">Male pupae</tissue>
    </source>
</reference>
<dbReference type="SMART" id="SM00451">
    <property type="entry name" value="ZnF_U1"/>
    <property type="match status" value="3"/>
</dbReference>
<evidence type="ECO:0000259" key="1">
    <source>
        <dbReference type="SMART" id="SM00451"/>
    </source>
</evidence>
<feature type="domain" description="U1-type" evidence="1">
    <location>
        <begin position="58"/>
        <end position="92"/>
    </location>
</feature>
<evidence type="ECO:0000313" key="2">
    <source>
        <dbReference type="EMBL" id="KAL0829889.1"/>
    </source>
</evidence>
<dbReference type="EMBL" id="JBEDNZ010000014">
    <property type="protein sequence ID" value="KAL0829889.1"/>
    <property type="molecule type" value="Genomic_DNA"/>
</dbReference>
<dbReference type="AlphaFoldDB" id="A0ABD0SW27"/>
<feature type="domain" description="U1-type" evidence="1">
    <location>
        <begin position="111"/>
        <end position="146"/>
    </location>
</feature>
<proteinExistence type="predicted"/>
<comment type="caution">
    <text evidence="2">The sequence shown here is derived from an EMBL/GenBank/DDBJ whole genome shotgun (WGS) entry which is preliminary data.</text>
</comment>
<sequence>MKTGLLYGIVASSKTRVRCVFCGVFIPKANKCIEQHTNGAKHKENIELMTENGISFANDMLYCKPCRIELSEEESVTKHIESDGHANWVAAMEDLIDGEFISLDPYLNSDKEDVYCEVCHSSLQCTLQNIEAHVNGINHRTNITERLKPLNGIFPVDNDDEVWCKVCNVFIDNTARSILDHIDDDDEHMEWFAEIEDLIEEQDVSIESFLANEYEHNAFCNRCHLEISCNPQTIEAHVNSDAHLSHFP</sequence>
<name>A0ABD0SW27_LOXSC</name>
<dbReference type="InterPro" id="IPR003604">
    <property type="entry name" value="Matrin/U1-like-C_Znf_C2H2"/>
</dbReference>
<evidence type="ECO:0000313" key="3">
    <source>
        <dbReference type="Proteomes" id="UP001549921"/>
    </source>
</evidence>
<feature type="domain" description="U1-type" evidence="1">
    <location>
        <begin position="14"/>
        <end position="49"/>
    </location>
</feature>
<accession>A0ABD0SW27</accession>
<dbReference type="Proteomes" id="UP001549921">
    <property type="component" value="Unassembled WGS sequence"/>
</dbReference>
<gene>
    <name evidence="2" type="ORF">ABMA28_003367</name>
</gene>
<organism evidence="2 3">
    <name type="scientific">Loxostege sticticalis</name>
    <name type="common">Beet webworm moth</name>
    <dbReference type="NCBI Taxonomy" id="481309"/>
    <lineage>
        <taxon>Eukaryota</taxon>
        <taxon>Metazoa</taxon>
        <taxon>Ecdysozoa</taxon>
        <taxon>Arthropoda</taxon>
        <taxon>Hexapoda</taxon>
        <taxon>Insecta</taxon>
        <taxon>Pterygota</taxon>
        <taxon>Neoptera</taxon>
        <taxon>Endopterygota</taxon>
        <taxon>Lepidoptera</taxon>
        <taxon>Glossata</taxon>
        <taxon>Ditrysia</taxon>
        <taxon>Pyraloidea</taxon>
        <taxon>Crambidae</taxon>
        <taxon>Pyraustinae</taxon>
        <taxon>Loxostege</taxon>
    </lineage>
</organism>